<gene>
    <name evidence="1" type="ORF">LuPra_02535</name>
</gene>
<evidence type="ECO:0000313" key="1">
    <source>
        <dbReference type="EMBL" id="AMY09320.1"/>
    </source>
</evidence>
<dbReference type="Proteomes" id="UP000076079">
    <property type="component" value="Chromosome"/>
</dbReference>
<evidence type="ECO:0000313" key="2">
    <source>
        <dbReference type="Proteomes" id="UP000076079"/>
    </source>
</evidence>
<reference evidence="2" key="2">
    <citation type="submission" date="2016-04" db="EMBL/GenBank/DDBJ databases">
        <title>First Complete Genome Sequence of a Subdivision 6 Acidobacterium.</title>
        <authorList>
            <person name="Huang S."/>
            <person name="Vieira S."/>
            <person name="Bunk B."/>
            <person name="Riedel T."/>
            <person name="Sproeer C."/>
            <person name="Overmann J."/>
        </authorList>
    </citation>
    <scope>NUCLEOTIDE SEQUENCE [LARGE SCALE GENOMIC DNA]</scope>
    <source>
        <strain evidence="2">DSM 100886 HEG_-6_39</strain>
    </source>
</reference>
<keyword evidence="2" id="KW-1185">Reference proteome</keyword>
<name>A0A143PMB4_LUTPR</name>
<reference evidence="1 2" key="1">
    <citation type="journal article" date="2016" name="Genome Announc.">
        <title>First Complete Genome Sequence of a Subdivision 6 Acidobacterium Strain.</title>
        <authorList>
            <person name="Huang S."/>
            <person name="Vieira S."/>
            <person name="Bunk B."/>
            <person name="Riedel T."/>
            <person name="Sproer C."/>
            <person name="Overmann J."/>
        </authorList>
    </citation>
    <scope>NUCLEOTIDE SEQUENCE [LARGE SCALE GENOMIC DNA]</scope>
    <source>
        <strain evidence="2">DSM 100886 HEG_-6_39</strain>
    </source>
</reference>
<organism evidence="1 2">
    <name type="scientific">Luteitalea pratensis</name>
    <dbReference type="NCBI Taxonomy" id="1855912"/>
    <lineage>
        <taxon>Bacteria</taxon>
        <taxon>Pseudomonadati</taxon>
        <taxon>Acidobacteriota</taxon>
        <taxon>Vicinamibacteria</taxon>
        <taxon>Vicinamibacterales</taxon>
        <taxon>Vicinamibacteraceae</taxon>
        <taxon>Luteitalea</taxon>
    </lineage>
</organism>
<dbReference type="AlphaFoldDB" id="A0A143PMB4"/>
<protein>
    <submittedName>
        <fullName evidence="1">Uncharacterized protein</fullName>
    </submittedName>
</protein>
<dbReference type="EMBL" id="CP015136">
    <property type="protein sequence ID" value="AMY09320.1"/>
    <property type="molecule type" value="Genomic_DNA"/>
</dbReference>
<accession>A0A143PMB4</accession>
<proteinExistence type="predicted"/>
<dbReference type="KEGG" id="abac:LuPra_02535"/>
<sequence>MGRGFYPYETFRRHTWLDPLRKRQDFNAILENAEHRHLQARADFVNAGGEALLGAEG</sequence>